<accession>W9GNB2</accession>
<evidence type="ECO:0000313" key="1">
    <source>
        <dbReference type="EMBL" id="EWT07761.1"/>
    </source>
</evidence>
<proteinExistence type="predicted"/>
<reference evidence="2" key="1">
    <citation type="submission" date="2013-08" db="EMBL/GenBank/DDBJ databases">
        <title>Intrasporangium oryzae NRRL B-24470.</title>
        <authorList>
            <person name="Liu H."/>
            <person name="Wang G."/>
        </authorList>
    </citation>
    <scope>NUCLEOTIDE SEQUENCE [LARGE SCALE GENOMIC DNA]</scope>
    <source>
        <strain evidence="2">Q5-1</strain>
    </source>
</reference>
<organism evidence="1 2">
    <name type="scientific">Intrasporangium chromatireducens Q5-1</name>
    <dbReference type="NCBI Taxonomy" id="584657"/>
    <lineage>
        <taxon>Bacteria</taxon>
        <taxon>Bacillati</taxon>
        <taxon>Actinomycetota</taxon>
        <taxon>Actinomycetes</taxon>
        <taxon>Micrococcales</taxon>
        <taxon>Intrasporangiaceae</taxon>
        <taxon>Intrasporangium</taxon>
    </lineage>
</organism>
<dbReference type="Proteomes" id="UP000019494">
    <property type="component" value="Unassembled WGS sequence"/>
</dbReference>
<dbReference type="Gene3D" id="3.40.30.10">
    <property type="entry name" value="Glutaredoxin"/>
    <property type="match status" value="1"/>
</dbReference>
<evidence type="ECO:0000313" key="2">
    <source>
        <dbReference type="Proteomes" id="UP000019494"/>
    </source>
</evidence>
<protein>
    <submittedName>
        <fullName evidence="1">Redoxin</fullName>
    </submittedName>
</protein>
<dbReference type="EMBL" id="AWQS01000005">
    <property type="protein sequence ID" value="EWT07761.1"/>
    <property type="molecule type" value="Genomic_DNA"/>
</dbReference>
<dbReference type="AlphaFoldDB" id="W9GNB2"/>
<dbReference type="PATRIC" id="fig|584657.3.peg.296"/>
<keyword evidence="2" id="KW-1185">Reference proteome</keyword>
<dbReference type="SUPFAM" id="SSF52833">
    <property type="entry name" value="Thioredoxin-like"/>
    <property type="match status" value="1"/>
</dbReference>
<sequence length="44" mass="4534">MQGKAVATPTTLVLDRKGRIAARVSGPVTRATLEGLVDDVLAEG</sequence>
<comment type="caution">
    <text evidence="1">The sequence shown here is derived from an EMBL/GenBank/DDBJ whole genome shotgun (WGS) entry which is preliminary data.</text>
</comment>
<gene>
    <name evidence="1" type="ORF">N864_23675</name>
</gene>
<name>W9GNB2_9MICO</name>
<dbReference type="InterPro" id="IPR036249">
    <property type="entry name" value="Thioredoxin-like_sf"/>
</dbReference>